<dbReference type="EMBL" id="QGTJ01000012">
    <property type="protein sequence ID" value="PWV59011.1"/>
    <property type="molecule type" value="Genomic_DNA"/>
</dbReference>
<evidence type="ECO:0000313" key="1">
    <source>
        <dbReference type="EMBL" id="PWV59011.1"/>
    </source>
</evidence>
<comment type="caution">
    <text evidence="1">The sequence shown here is derived from an EMBL/GenBank/DDBJ whole genome shotgun (WGS) entry which is preliminary data.</text>
</comment>
<dbReference type="Proteomes" id="UP000246569">
    <property type="component" value="Unassembled WGS sequence"/>
</dbReference>
<accession>A0A317MQN1</accession>
<reference evidence="1 2" key="1">
    <citation type="submission" date="2018-05" db="EMBL/GenBank/DDBJ databases">
        <title>Genomic Encyclopedia of Type Strains, Phase IV (KMG-IV): sequencing the most valuable type-strain genomes for metagenomic binning, comparative biology and taxonomic classification.</title>
        <authorList>
            <person name="Goeker M."/>
        </authorList>
    </citation>
    <scope>NUCLEOTIDE SEQUENCE [LARGE SCALE GENOMIC DNA]</scope>
    <source>
        <strain evidence="1 2">DSM 23606</strain>
    </source>
</reference>
<keyword evidence="2" id="KW-1185">Reference proteome</keyword>
<proteinExistence type="predicted"/>
<protein>
    <submittedName>
        <fullName evidence="1">Uncharacterized protein</fullName>
    </submittedName>
</protein>
<dbReference type="AlphaFoldDB" id="A0A317MQN1"/>
<name>A0A317MQN1_9GAMM</name>
<dbReference type="RefSeq" id="WP_146213329.1">
    <property type="nucleotide sequence ID" value="NZ_QGTJ01000012.1"/>
</dbReference>
<organism evidence="1 2">
    <name type="scientific">Plasticicumulans acidivorans</name>
    <dbReference type="NCBI Taxonomy" id="886464"/>
    <lineage>
        <taxon>Bacteria</taxon>
        <taxon>Pseudomonadati</taxon>
        <taxon>Pseudomonadota</taxon>
        <taxon>Gammaproteobacteria</taxon>
        <taxon>Candidatus Competibacteraceae</taxon>
        <taxon>Plasticicumulans</taxon>
    </lineage>
</organism>
<sequence length="318" mass="35078">MSQVRFDPRGLAPALSAACAECAPRPHHGALSAALDAIDPALRFKLVREKHGWFRPGGVVDARGGRVADDLETWAEAEWDACHGDGGEFADRHAGLWTTKLDGKTLWLTASYGSGPTEFVQVEIEELREVRDRPLVDPEEPPAELAAIIEPLEMRKYEPLALGPAHYALRNVVDGVAFFAALRVGDNPLRPVERFVADWVASSARTHALSEHWVFDFHERKGAFGACQLDARPLPAGRKLVEPFAGAGLSGSGLATALQRYDRSRGYPFAWFFALVTHTEVPLSIAETIVQDHDGEYRYLPETDLLIVRQWVATPYSC</sequence>
<evidence type="ECO:0000313" key="2">
    <source>
        <dbReference type="Proteomes" id="UP000246569"/>
    </source>
</evidence>
<dbReference type="OrthoDB" id="9076234at2"/>
<gene>
    <name evidence="1" type="ORF">C7443_1128</name>
</gene>